<keyword evidence="1" id="KW-0488">Methylation</keyword>
<dbReference type="InterPro" id="IPR000983">
    <property type="entry name" value="Bac_GSPG_pilin"/>
</dbReference>
<dbReference type="Pfam" id="PF07963">
    <property type="entry name" value="N_methyl"/>
    <property type="match status" value="1"/>
</dbReference>
<dbReference type="SUPFAM" id="SSF54523">
    <property type="entry name" value="Pili subunits"/>
    <property type="match status" value="1"/>
</dbReference>
<keyword evidence="2" id="KW-1133">Transmembrane helix</keyword>
<dbReference type="PRINTS" id="PR00813">
    <property type="entry name" value="BCTERIALGSPG"/>
</dbReference>
<dbReference type="Gene3D" id="3.30.700.10">
    <property type="entry name" value="Glycoprotein, Type 4 Pilin"/>
    <property type="match status" value="1"/>
</dbReference>
<dbReference type="GO" id="GO:0015627">
    <property type="term" value="C:type II protein secretion system complex"/>
    <property type="evidence" value="ECO:0007669"/>
    <property type="project" value="InterPro"/>
</dbReference>
<evidence type="ECO:0000256" key="2">
    <source>
        <dbReference type="SAM" id="Phobius"/>
    </source>
</evidence>
<dbReference type="NCBIfam" id="TIGR02532">
    <property type="entry name" value="IV_pilin_GFxxxE"/>
    <property type="match status" value="1"/>
</dbReference>
<protein>
    <submittedName>
        <fullName evidence="4">General secretion pathway protein GspG</fullName>
    </submittedName>
</protein>
<dbReference type="PROSITE" id="PS00409">
    <property type="entry name" value="PROKAR_NTER_METHYL"/>
    <property type="match status" value="1"/>
</dbReference>
<keyword evidence="2" id="KW-0472">Membrane</keyword>
<sequence>MIKLSKFQKGFTLIELLVVVAIIGLLSSVVLASLNSARDKAKYSRAKMDIDQLKKAMLIYKIDKGELPPLG</sequence>
<evidence type="ECO:0000256" key="1">
    <source>
        <dbReference type="ARBA" id="ARBA00022481"/>
    </source>
</evidence>
<feature type="domain" description="Type II secretion system protein GspG C-terminal" evidence="3">
    <location>
        <begin position="36"/>
        <end position="68"/>
    </location>
</feature>
<accession>A0A2J0N3B2</accession>
<dbReference type="GO" id="GO:0015628">
    <property type="term" value="P:protein secretion by the type II secretion system"/>
    <property type="evidence" value="ECO:0007669"/>
    <property type="project" value="InterPro"/>
</dbReference>
<name>A0A2J0N3B2_9BACT</name>
<dbReference type="InterPro" id="IPR012902">
    <property type="entry name" value="N_methyl_site"/>
</dbReference>
<keyword evidence="2" id="KW-0812">Transmembrane</keyword>
<feature type="transmembrane region" description="Helical" evidence="2">
    <location>
        <begin position="12"/>
        <end position="34"/>
    </location>
</feature>
<dbReference type="InterPro" id="IPR045584">
    <property type="entry name" value="Pilin-like"/>
</dbReference>
<dbReference type="PANTHER" id="PTHR30093">
    <property type="entry name" value="GENERAL SECRETION PATHWAY PROTEIN G"/>
    <property type="match status" value="1"/>
</dbReference>
<evidence type="ECO:0000259" key="3">
    <source>
        <dbReference type="Pfam" id="PF08334"/>
    </source>
</evidence>
<organism evidence="4 5">
    <name type="scientific">Candidatus Nomurabacteria bacterium CG_4_9_14_0_2_um_filter_32_10</name>
    <dbReference type="NCBI Taxonomy" id="1974729"/>
    <lineage>
        <taxon>Bacteria</taxon>
        <taxon>Candidatus Nomuraibacteriota</taxon>
    </lineage>
</organism>
<reference evidence="5" key="1">
    <citation type="submission" date="2017-09" db="EMBL/GenBank/DDBJ databases">
        <title>Depth-based differentiation of microbial function through sediment-hosted aquifers and enrichment of novel symbionts in the deep terrestrial subsurface.</title>
        <authorList>
            <person name="Probst A.J."/>
            <person name="Ladd B."/>
            <person name="Jarett J.K."/>
            <person name="Geller-Mcgrath D.E."/>
            <person name="Sieber C.M.K."/>
            <person name="Emerson J.B."/>
            <person name="Anantharaman K."/>
            <person name="Thomas B.C."/>
            <person name="Malmstrom R."/>
            <person name="Stieglmeier M."/>
            <person name="Klingl A."/>
            <person name="Woyke T."/>
            <person name="Ryan C.M."/>
            <person name="Banfield J.F."/>
        </authorList>
    </citation>
    <scope>NUCLEOTIDE SEQUENCE [LARGE SCALE GENOMIC DNA]</scope>
</reference>
<evidence type="ECO:0000313" key="5">
    <source>
        <dbReference type="Proteomes" id="UP000231300"/>
    </source>
</evidence>
<comment type="caution">
    <text evidence="4">The sequence shown here is derived from an EMBL/GenBank/DDBJ whole genome shotgun (WGS) entry which is preliminary data.</text>
</comment>
<dbReference type="AlphaFoldDB" id="A0A2J0N3B2"/>
<dbReference type="Pfam" id="PF08334">
    <property type="entry name" value="T2SSG"/>
    <property type="match status" value="1"/>
</dbReference>
<evidence type="ECO:0000313" key="4">
    <source>
        <dbReference type="EMBL" id="PJC49383.1"/>
    </source>
</evidence>
<gene>
    <name evidence="4" type="ORF">CO033_01900</name>
</gene>
<dbReference type="EMBL" id="PFRK01000030">
    <property type="protein sequence ID" value="PJC49383.1"/>
    <property type="molecule type" value="Genomic_DNA"/>
</dbReference>
<proteinExistence type="predicted"/>
<dbReference type="Proteomes" id="UP000231300">
    <property type="component" value="Unassembled WGS sequence"/>
</dbReference>
<dbReference type="InterPro" id="IPR013545">
    <property type="entry name" value="T2SS_protein-GspG_C"/>
</dbReference>
<feature type="non-terminal residue" evidence="4">
    <location>
        <position position="71"/>
    </location>
</feature>